<feature type="transmembrane region" description="Helical" evidence="1">
    <location>
        <begin position="30"/>
        <end position="48"/>
    </location>
</feature>
<feature type="transmembrane region" description="Helical" evidence="1">
    <location>
        <begin position="149"/>
        <end position="167"/>
    </location>
</feature>
<dbReference type="AlphaFoldDB" id="A0A937XBK8"/>
<comment type="caution">
    <text evidence="2">The sequence shown here is derived from an EMBL/GenBank/DDBJ whole genome shotgun (WGS) entry which is preliminary data.</text>
</comment>
<organism evidence="2 3">
    <name type="scientific">candidate division WOR-3 bacterium</name>
    <dbReference type="NCBI Taxonomy" id="2052148"/>
    <lineage>
        <taxon>Bacteria</taxon>
        <taxon>Bacteria division WOR-3</taxon>
    </lineage>
</organism>
<accession>A0A937XBK8</accession>
<dbReference type="PANTHER" id="PTHR31566:SF5">
    <property type="entry name" value="RESB-LIKE DOMAIN-CONTAINING PROTEIN"/>
    <property type="match status" value="1"/>
</dbReference>
<sequence>MPGANTESPAAGQTPAAGPFWSRQWGWPHALAMVVACGIAAVAVQLLFPRSAFELPAAQSWPAVGVWCGAWVAAGLILRSRALVRGVGGRHFGMAALSAVALLSLPAAVFGWRASLVGMPMAVASAFLLANLSACIGRRLVVPGRDNRRFLLVHTGLLIVFAAMVGGRPQVERGALRLVEAGESAAVLRGRAGNAIALPFAVRLLDFRMEAYEPTLTIARRDTVAQDWTVQPGSTRLVSGRIVRIDRYSIRVEEFIARASVVDGQAIQCDSSGAGPAARVTVSDDAGIPVADGWLHNATPFGPDIFLRLATGTVLFLNPGKPKWFESALELDYGGRAETVAVAVNRPVRRHGWTLMQSGYDSEAGAASRLSVIEVVRDRALPFIYAGISLLLLGVAWMALAAGREREA</sequence>
<evidence type="ECO:0000313" key="2">
    <source>
        <dbReference type="EMBL" id="MBM3330393.1"/>
    </source>
</evidence>
<dbReference type="Proteomes" id="UP000779900">
    <property type="component" value="Unassembled WGS sequence"/>
</dbReference>
<reference evidence="2" key="1">
    <citation type="submission" date="2019-03" db="EMBL/GenBank/DDBJ databases">
        <title>Lake Tanganyika Metagenome-Assembled Genomes (MAGs).</title>
        <authorList>
            <person name="Tran P."/>
        </authorList>
    </citation>
    <scope>NUCLEOTIDE SEQUENCE</scope>
    <source>
        <strain evidence="2">K_DeepCast_150m_m2_040</strain>
    </source>
</reference>
<feature type="transmembrane region" description="Helical" evidence="1">
    <location>
        <begin position="60"/>
        <end position="80"/>
    </location>
</feature>
<dbReference type="InterPro" id="IPR023494">
    <property type="entry name" value="Cyt_c_bgen_Ccs1/CcsB/ResB"/>
</dbReference>
<evidence type="ECO:0000313" key="3">
    <source>
        <dbReference type="Proteomes" id="UP000779900"/>
    </source>
</evidence>
<proteinExistence type="predicted"/>
<feature type="transmembrane region" description="Helical" evidence="1">
    <location>
        <begin position="118"/>
        <end position="137"/>
    </location>
</feature>
<dbReference type="EMBL" id="VGIR01000002">
    <property type="protein sequence ID" value="MBM3330393.1"/>
    <property type="molecule type" value="Genomic_DNA"/>
</dbReference>
<gene>
    <name evidence="2" type="ORF">FJY68_00920</name>
</gene>
<dbReference type="PANTHER" id="PTHR31566">
    <property type="entry name" value="CYTOCHROME C BIOGENESIS PROTEIN CCS1, CHLOROPLASTIC"/>
    <property type="match status" value="1"/>
</dbReference>
<keyword evidence="1" id="KW-0472">Membrane</keyword>
<keyword evidence="1" id="KW-0812">Transmembrane</keyword>
<feature type="transmembrane region" description="Helical" evidence="1">
    <location>
        <begin position="383"/>
        <end position="402"/>
    </location>
</feature>
<protein>
    <submittedName>
        <fullName evidence="2">Cytochrome c biogenesis protein ResB</fullName>
    </submittedName>
</protein>
<feature type="transmembrane region" description="Helical" evidence="1">
    <location>
        <begin position="92"/>
        <end position="112"/>
    </location>
</feature>
<evidence type="ECO:0000256" key="1">
    <source>
        <dbReference type="SAM" id="Phobius"/>
    </source>
</evidence>
<name>A0A937XBK8_UNCW3</name>
<keyword evidence="1" id="KW-1133">Transmembrane helix</keyword>